<dbReference type="AlphaFoldDB" id="A0A7D9H9W2"/>
<comment type="pathway">
    <text evidence="2 13">Protein modification; protein glycosylation.</text>
</comment>
<dbReference type="PANTHER" id="PTHR46396">
    <property type="entry name" value="PROTEIN O-LINKED-MANNOSE BETA-1,2-N-ACETYLGLUCOSAMINYLTRANSFERASE 1"/>
    <property type="match status" value="1"/>
</dbReference>
<keyword evidence="4 13" id="KW-0328">Glycosyltransferase</keyword>
<evidence type="ECO:0000313" key="14">
    <source>
        <dbReference type="EMBL" id="CAB3979344.1"/>
    </source>
</evidence>
<dbReference type="InterPro" id="IPR039477">
    <property type="entry name" value="ILEI/PANDER_dom"/>
</dbReference>
<evidence type="ECO:0000256" key="5">
    <source>
        <dbReference type="ARBA" id="ARBA00022679"/>
    </source>
</evidence>
<dbReference type="GO" id="GO:0016266">
    <property type="term" value="P:protein O-linked glycosylation via N-acetyl-galactosamine"/>
    <property type="evidence" value="ECO:0007669"/>
    <property type="project" value="TreeGrafter"/>
</dbReference>
<dbReference type="EMBL" id="CACRXK020000188">
    <property type="protein sequence ID" value="CAB3979344.1"/>
    <property type="molecule type" value="Genomic_DNA"/>
</dbReference>
<comment type="function">
    <text evidence="13">Initiates complex N-linked carbohydrate formation. Essential for the conversion of high-mannose to hybrid and complex N-glycans.</text>
</comment>
<dbReference type="InterPro" id="IPR052463">
    <property type="entry name" value="O-linked_mannose_GnT"/>
</dbReference>
<dbReference type="OrthoDB" id="440755at2759"/>
<dbReference type="GO" id="GO:0030145">
    <property type="term" value="F:manganese ion binding"/>
    <property type="evidence" value="ECO:0007669"/>
    <property type="project" value="UniProtKB-UniRule"/>
</dbReference>
<evidence type="ECO:0000256" key="9">
    <source>
        <dbReference type="ARBA" id="ARBA00022989"/>
    </source>
</evidence>
<evidence type="ECO:0000256" key="2">
    <source>
        <dbReference type="ARBA" id="ARBA00004922"/>
    </source>
</evidence>
<keyword evidence="7 13" id="KW-0479">Metal-binding</keyword>
<keyword evidence="8 13" id="KW-0735">Signal-anchor</keyword>
<dbReference type="GO" id="GO:0000139">
    <property type="term" value="C:Golgi membrane"/>
    <property type="evidence" value="ECO:0007669"/>
    <property type="project" value="UniProtKB-SubCell"/>
</dbReference>
<protein>
    <recommendedName>
        <fullName evidence="13">Alpha-1,3-mannosyl-glycoprotein 2-beta-N-acetylglucosaminyltransferase</fullName>
        <shortName evidence="13">GNT-I</shortName>
        <shortName evidence="13">GlcNAc-T I</shortName>
        <ecNumber evidence="13">2.4.1.101</ecNumber>
    </recommendedName>
    <alternativeName>
        <fullName evidence="13">N-glycosyl-oligosaccharide-glycoprotein N-acetylglucosaminyltransferase I</fullName>
    </alternativeName>
</protein>
<name>A0A7D9H9W2_PARCT</name>
<comment type="similarity">
    <text evidence="3 13">Belongs to the glycosyltransferase 13 family.</text>
</comment>
<proteinExistence type="inferred from homology"/>
<comment type="caution">
    <text evidence="14">The sequence shown here is derived from an EMBL/GenBank/DDBJ whole genome shotgun (WGS) entry which is preliminary data.</text>
</comment>
<evidence type="ECO:0000256" key="1">
    <source>
        <dbReference type="ARBA" id="ARBA00004323"/>
    </source>
</evidence>
<dbReference type="InterPro" id="IPR004139">
    <property type="entry name" value="Glyco_trans_13"/>
</dbReference>
<sequence length="654" mass="75558">MSWKPNPNAMPFQPTNAYYTIKLPCCQNAWKIRKKGLIGRCVQWTLVFILFITVVVNVLFIMDTTSKFRKQQLSNPEGEDKGFEERRHVIIDAKDKGKSIDIEVHSSKDSVFVSVDGTKVMEETTTSESARGIHVTVLHQATGAIMATRTFDTYMSKDESAGLVLFLNMVSEGRILCFAVKDEASFNLKKPVQNLIRSLGSVHIDSLKWRDSWAFIVTKRGKKYAEEYHHASDVAHWGDPVTARATVDLAPAEQSQCHWDESEVSKRRRTFCDRFEGYGSVCSCSNPAPINIKSPELDKNTVSQIPVAIIASNRPHYLYRSIRSMLSAHGAKKELFTVYIDGFFEEPAAVAKLFDLKVVQHVPISSKNARISQHYKRTLTETFNAHPNAQYMIILEEDLDVSVDIFSYFSQLLPLMDQDESLYCVSAWNDQGYDHTCNDPSMLYRIETMPGLGWLLKRRLYKEELEPKWPTPDLFWDWDMWMRMDSNKKGRECIIPDISRTYHFGAKGLNMNAFFQESYFKKHTLNTEPNVKFNVEQMKKENYEQEIERLMGIAEQLDHSKDPCKNEKDFIPDTTGKTYVFYIEMKHPSDWTTWNNIARCLHIWDLDVRGFHKSMWRLWLKGNHVLIVGSPASPYAKHKPENVKPIFIPKKSEH</sequence>
<evidence type="ECO:0000256" key="6">
    <source>
        <dbReference type="ARBA" id="ARBA00022692"/>
    </source>
</evidence>
<keyword evidence="10 13" id="KW-0333">Golgi apparatus</keyword>
<dbReference type="PROSITE" id="PS52031">
    <property type="entry name" value="GG_LECTIN"/>
    <property type="match status" value="1"/>
</dbReference>
<dbReference type="InterPro" id="IPR029044">
    <property type="entry name" value="Nucleotide-diphossugar_trans"/>
</dbReference>
<evidence type="ECO:0000256" key="8">
    <source>
        <dbReference type="ARBA" id="ARBA00022968"/>
    </source>
</evidence>
<dbReference type="GO" id="GO:0003827">
    <property type="term" value="F:alpha-1,3-mannosylglycoprotein 2-beta-N-acetylglucosaminyltransferase activity"/>
    <property type="evidence" value="ECO:0007669"/>
    <property type="project" value="UniProtKB-UniRule"/>
</dbReference>
<dbReference type="PANTHER" id="PTHR46396:SF1">
    <property type="entry name" value="PROTEIN O-LINKED-MANNOSE BETA-1,2-N-ACETYLGLUCOSAMINYLTRANSFERASE 1"/>
    <property type="match status" value="1"/>
</dbReference>
<comment type="subcellular location">
    <subcellularLocation>
        <location evidence="1 13">Golgi apparatus membrane</location>
        <topology evidence="1 13">Single-pass type II membrane protein</topology>
    </subcellularLocation>
</comment>
<dbReference type="UniPathway" id="UPA00378"/>
<evidence type="ECO:0000256" key="4">
    <source>
        <dbReference type="ARBA" id="ARBA00022676"/>
    </source>
</evidence>
<evidence type="ECO:0000256" key="11">
    <source>
        <dbReference type="ARBA" id="ARBA00023136"/>
    </source>
</evidence>
<feature type="transmembrane region" description="Helical" evidence="13">
    <location>
        <begin position="41"/>
        <end position="62"/>
    </location>
</feature>
<dbReference type="GO" id="GO:0047223">
    <property type="term" value="F:beta-1,3-galactosyl-O-glycosyl-glycoprotein beta-1,3-N-acetylglucosaminyltransferase activity"/>
    <property type="evidence" value="ECO:0007669"/>
    <property type="project" value="TreeGrafter"/>
</dbReference>
<keyword evidence="6 13" id="KW-0812">Transmembrane</keyword>
<gene>
    <name evidence="14" type="ORF">PACLA_8A082039</name>
</gene>
<dbReference type="SUPFAM" id="SSF53448">
    <property type="entry name" value="Nucleotide-diphospho-sugar transferases"/>
    <property type="match status" value="1"/>
</dbReference>
<comment type="cofactor">
    <cofactor evidence="13">
        <name>Mn(2+)</name>
        <dbReference type="ChEBI" id="CHEBI:29035"/>
    </cofactor>
    <text evidence="13">The cofactor is mostly bound to the substrate.</text>
</comment>
<evidence type="ECO:0000256" key="13">
    <source>
        <dbReference type="RuleBase" id="RU368119"/>
    </source>
</evidence>
<evidence type="ECO:0000256" key="12">
    <source>
        <dbReference type="ARBA" id="ARBA00023211"/>
    </source>
</evidence>
<dbReference type="Pfam" id="PF03071">
    <property type="entry name" value="GNT-I"/>
    <property type="match status" value="1"/>
</dbReference>
<dbReference type="Proteomes" id="UP001152795">
    <property type="component" value="Unassembled WGS sequence"/>
</dbReference>
<accession>A0A7D9H9W2</accession>
<keyword evidence="15" id="KW-1185">Reference proteome</keyword>
<evidence type="ECO:0000256" key="10">
    <source>
        <dbReference type="ARBA" id="ARBA00023034"/>
    </source>
</evidence>
<organism evidence="14 15">
    <name type="scientific">Paramuricea clavata</name>
    <name type="common">Red gorgonian</name>
    <name type="synonym">Violescent sea-whip</name>
    <dbReference type="NCBI Taxonomy" id="317549"/>
    <lineage>
        <taxon>Eukaryota</taxon>
        <taxon>Metazoa</taxon>
        <taxon>Cnidaria</taxon>
        <taxon>Anthozoa</taxon>
        <taxon>Octocorallia</taxon>
        <taxon>Malacalcyonacea</taxon>
        <taxon>Plexauridae</taxon>
        <taxon>Paramuricea</taxon>
    </lineage>
</organism>
<reference evidence="14" key="1">
    <citation type="submission" date="2020-04" db="EMBL/GenBank/DDBJ databases">
        <authorList>
            <person name="Alioto T."/>
            <person name="Alioto T."/>
            <person name="Gomez Garrido J."/>
        </authorList>
    </citation>
    <scope>NUCLEOTIDE SEQUENCE</scope>
    <source>
        <strain evidence="14">A484AB</strain>
    </source>
</reference>
<comment type="catalytic activity">
    <reaction evidence="13">
        <text>N(4)-(alpha-D-Man-(1-&gt;3)-[alpha-D-Man-(1-&gt;3)-[alpha-D-Man-(1-&gt;6)]-alpha-D-Man-(1-&gt;6)]-beta-D-Man-(1-&gt;4)-beta-D-GlcNAc-(1-&gt;4)-beta-D-GlcNAc)-L-asparaginyl-[protein] (N-glucan mannose isomer 5A1,2) + UDP-N-acetyl-alpha-D-glucosamine = N(4)-{beta-D-GlcNAc-(1-&gt;2)-alpha-D-Man-(1-&gt;3)-[alpha-D-Man-(1-&gt;3)-[alpha-D-Man-(1-&gt;6)]-alpha-D-Man-(1-&gt;6)]-beta-D-Man-(1-&gt;4)-beta-D-GlcNAc-(1-&gt;4)-beta-D-GlcNAc}-L-asparaginyl-[protein] + UDP + H(+)</text>
        <dbReference type="Rhea" id="RHEA:11456"/>
        <dbReference type="Rhea" id="RHEA-COMP:14367"/>
        <dbReference type="Rhea" id="RHEA-COMP:14368"/>
        <dbReference type="ChEBI" id="CHEBI:15378"/>
        <dbReference type="ChEBI" id="CHEBI:57705"/>
        <dbReference type="ChEBI" id="CHEBI:58223"/>
        <dbReference type="ChEBI" id="CHEBI:59087"/>
        <dbReference type="ChEBI" id="CHEBI:60625"/>
        <dbReference type="EC" id="2.4.1.101"/>
    </reaction>
</comment>
<evidence type="ECO:0000313" key="15">
    <source>
        <dbReference type="Proteomes" id="UP001152795"/>
    </source>
</evidence>
<keyword evidence="5" id="KW-0808">Transferase</keyword>
<keyword evidence="12 13" id="KW-0464">Manganese</keyword>
<evidence type="ECO:0000256" key="7">
    <source>
        <dbReference type="ARBA" id="ARBA00022723"/>
    </source>
</evidence>
<dbReference type="FunFam" id="3.90.550.10:FF:000252">
    <property type="entry name" value="Protein O-linked-mannose beta-1,2-N-acetylglucosaminyltransferase 1"/>
    <property type="match status" value="1"/>
</dbReference>
<dbReference type="EC" id="2.4.1.101" evidence="13"/>
<keyword evidence="11 13" id="KW-0472">Membrane</keyword>
<dbReference type="Pfam" id="PF15711">
    <property type="entry name" value="ILEI"/>
    <property type="match status" value="1"/>
</dbReference>
<evidence type="ECO:0000256" key="3">
    <source>
        <dbReference type="ARBA" id="ARBA00006492"/>
    </source>
</evidence>
<dbReference type="Gene3D" id="3.90.550.10">
    <property type="entry name" value="Spore Coat Polysaccharide Biosynthesis Protein SpsA, Chain A"/>
    <property type="match status" value="1"/>
</dbReference>
<keyword evidence="9 13" id="KW-1133">Transmembrane helix</keyword>